<protein>
    <submittedName>
        <fullName evidence="1">Uncharacterized protein</fullName>
    </submittedName>
</protein>
<reference evidence="1" key="2">
    <citation type="submission" date="2021-01" db="EMBL/GenBank/DDBJ databases">
        <authorList>
            <person name="Schikora-Tamarit M.A."/>
        </authorList>
    </citation>
    <scope>NUCLEOTIDE SEQUENCE</scope>
    <source>
        <strain evidence="1">CBS2887</strain>
    </source>
</reference>
<evidence type="ECO:0000313" key="2">
    <source>
        <dbReference type="Proteomes" id="UP000774326"/>
    </source>
</evidence>
<comment type="caution">
    <text evidence="1">The sequence shown here is derived from an EMBL/GenBank/DDBJ whole genome shotgun (WGS) entry which is preliminary data.</text>
</comment>
<name>A0A9P8PYW8_WICPI</name>
<dbReference type="AlphaFoldDB" id="A0A9P8PYW8"/>
<gene>
    <name evidence="1" type="ORF">WICPIJ_008533</name>
</gene>
<dbReference type="EMBL" id="JAEUBG010004856">
    <property type="protein sequence ID" value="KAH3679799.1"/>
    <property type="molecule type" value="Genomic_DNA"/>
</dbReference>
<keyword evidence="2" id="KW-1185">Reference proteome</keyword>
<evidence type="ECO:0000313" key="1">
    <source>
        <dbReference type="EMBL" id="KAH3679799.1"/>
    </source>
</evidence>
<sequence>MALFNGNPLEKKEIKKSQVGQFSMDSSRMTLSPKITVSNSPFSINLLRICLHGLLRTLASMAQTPILPIFGSCGLAGWVEEKDTLLGELEPDSKAAGGKCS</sequence>
<reference evidence="1" key="1">
    <citation type="journal article" date="2021" name="Open Biol.">
        <title>Shared evolutionary footprints suggest mitochondrial oxidative damage underlies multiple complex I losses in fungi.</title>
        <authorList>
            <person name="Schikora-Tamarit M.A."/>
            <person name="Marcet-Houben M."/>
            <person name="Nosek J."/>
            <person name="Gabaldon T."/>
        </authorList>
    </citation>
    <scope>NUCLEOTIDE SEQUENCE</scope>
    <source>
        <strain evidence="1">CBS2887</strain>
    </source>
</reference>
<dbReference type="Proteomes" id="UP000774326">
    <property type="component" value="Unassembled WGS sequence"/>
</dbReference>
<proteinExistence type="predicted"/>
<accession>A0A9P8PYW8</accession>
<organism evidence="1 2">
    <name type="scientific">Wickerhamomyces pijperi</name>
    <name type="common">Yeast</name>
    <name type="synonym">Pichia pijperi</name>
    <dbReference type="NCBI Taxonomy" id="599730"/>
    <lineage>
        <taxon>Eukaryota</taxon>
        <taxon>Fungi</taxon>
        <taxon>Dikarya</taxon>
        <taxon>Ascomycota</taxon>
        <taxon>Saccharomycotina</taxon>
        <taxon>Saccharomycetes</taxon>
        <taxon>Phaffomycetales</taxon>
        <taxon>Wickerhamomycetaceae</taxon>
        <taxon>Wickerhamomyces</taxon>
    </lineage>
</organism>